<evidence type="ECO:0000313" key="2">
    <source>
        <dbReference type="EMBL" id="TGO42329.1"/>
    </source>
</evidence>
<feature type="compositionally biased region" description="Low complexity" evidence="1">
    <location>
        <begin position="44"/>
        <end position="63"/>
    </location>
</feature>
<accession>A0A4Z1H226</accession>
<proteinExistence type="predicted"/>
<feature type="region of interest" description="Disordered" evidence="1">
    <location>
        <begin position="155"/>
        <end position="222"/>
    </location>
</feature>
<protein>
    <submittedName>
        <fullName evidence="2">Uncharacterized protein</fullName>
    </submittedName>
</protein>
<gene>
    <name evidence="2" type="ORF">BHYA_0009g00080</name>
</gene>
<feature type="region of interest" description="Disordered" evidence="1">
    <location>
        <begin position="270"/>
        <end position="294"/>
    </location>
</feature>
<dbReference type="AlphaFoldDB" id="A0A4Z1H226"/>
<dbReference type="Proteomes" id="UP000297814">
    <property type="component" value="Unassembled WGS sequence"/>
</dbReference>
<reference evidence="2 3" key="1">
    <citation type="submission" date="2017-12" db="EMBL/GenBank/DDBJ databases">
        <title>Comparative genomics of Botrytis spp.</title>
        <authorList>
            <person name="Valero-Jimenez C.A."/>
            <person name="Tapia P."/>
            <person name="Veloso J."/>
            <person name="Silva-Moreno E."/>
            <person name="Staats M."/>
            <person name="Valdes J.H."/>
            <person name="Van Kan J.A.L."/>
        </authorList>
    </citation>
    <scope>NUCLEOTIDE SEQUENCE [LARGE SCALE GENOMIC DNA]</scope>
    <source>
        <strain evidence="2 3">Bh0001</strain>
    </source>
</reference>
<feature type="compositionally biased region" description="Basic and acidic residues" evidence="1">
    <location>
        <begin position="18"/>
        <end position="27"/>
    </location>
</feature>
<evidence type="ECO:0000313" key="3">
    <source>
        <dbReference type="Proteomes" id="UP000297814"/>
    </source>
</evidence>
<feature type="compositionally biased region" description="Acidic residues" evidence="1">
    <location>
        <begin position="280"/>
        <end position="294"/>
    </location>
</feature>
<evidence type="ECO:0000256" key="1">
    <source>
        <dbReference type="SAM" id="MobiDB-lite"/>
    </source>
</evidence>
<dbReference type="EMBL" id="PQXK01000009">
    <property type="protein sequence ID" value="TGO42329.1"/>
    <property type="molecule type" value="Genomic_DNA"/>
</dbReference>
<feature type="compositionally biased region" description="Polar residues" evidence="1">
    <location>
        <begin position="122"/>
        <end position="131"/>
    </location>
</feature>
<feature type="compositionally biased region" description="Pro residues" evidence="1">
    <location>
        <begin position="64"/>
        <end position="97"/>
    </location>
</feature>
<name>A0A4Z1H226_9HELO</name>
<organism evidence="2 3">
    <name type="scientific">Botrytis hyacinthi</name>
    <dbReference type="NCBI Taxonomy" id="278943"/>
    <lineage>
        <taxon>Eukaryota</taxon>
        <taxon>Fungi</taxon>
        <taxon>Dikarya</taxon>
        <taxon>Ascomycota</taxon>
        <taxon>Pezizomycotina</taxon>
        <taxon>Leotiomycetes</taxon>
        <taxon>Helotiales</taxon>
        <taxon>Sclerotiniaceae</taxon>
        <taxon>Botrytis</taxon>
    </lineage>
</organism>
<comment type="caution">
    <text evidence="2">The sequence shown here is derived from an EMBL/GenBank/DDBJ whole genome shotgun (WGS) entry which is preliminary data.</text>
</comment>
<keyword evidence="3" id="KW-1185">Reference proteome</keyword>
<feature type="region of interest" description="Disordered" evidence="1">
    <location>
        <begin position="1"/>
        <end position="133"/>
    </location>
</feature>
<sequence length="378" mass="40785">MDRQRDGSAKSSPAKGSRNRDPRESQREATGAPLPLSPQPPTRQNPSITTTTSTTSATATPNTTPAPQPRYPHQHPIPPPIHPPFHPYTPQLNPPVSTPQSLSDRRSFPTLAPLPIADLYQPGQTSYSPQQGVSGGASLGAGIGASHAISVGGAGDMQASGTSSAAGFPNPKGRYTLQKRECNTSRPATASRPYIIRPKSKSDAKSSRVSKSKKRAESSGISTPAAEDFNTYMDNIFETLTGAIADLNGIAQVIRDVRVEEERRIQSRAAAAAGRGDIVHEEEEDEDEDVEDEEESMLSEYAAIIDSRLVAGLVVGCPELLPYYEPKGLVNKQRQPESFYEFDPSIVCQQDIFQIMVHTEVIELHVPSNIGGMMSKDC</sequence>